<dbReference type="GO" id="GO:0016035">
    <property type="term" value="C:zeta DNA polymerase complex"/>
    <property type="evidence" value="ECO:0007669"/>
    <property type="project" value="InterPro"/>
</dbReference>
<feature type="compositionally biased region" description="Low complexity" evidence="1">
    <location>
        <begin position="1"/>
        <end position="11"/>
    </location>
</feature>
<dbReference type="Pfam" id="PF24065">
    <property type="entry name" value="REV3_N"/>
    <property type="match status" value="1"/>
</dbReference>
<dbReference type="InterPro" id="IPR030559">
    <property type="entry name" value="PolZ_Rev3"/>
</dbReference>
<evidence type="ECO:0000313" key="4">
    <source>
        <dbReference type="Proteomes" id="UP000008141"/>
    </source>
</evidence>
<gene>
    <name evidence="3" type="ORF">CHLNCDRAFT_24095</name>
</gene>
<reference evidence="3 4" key="1">
    <citation type="journal article" date="2010" name="Plant Cell">
        <title>The Chlorella variabilis NC64A genome reveals adaptation to photosymbiosis, coevolution with viruses, and cryptic sex.</title>
        <authorList>
            <person name="Blanc G."/>
            <person name="Duncan G."/>
            <person name="Agarkova I."/>
            <person name="Borodovsky M."/>
            <person name="Gurnon J."/>
            <person name="Kuo A."/>
            <person name="Lindquist E."/>
            <person name="Lucas S."/>
            <person name="Pangilinan J."/>
            <person name="Polle J."/>
            <person name="Salamov A."/>
            <person name="Terry A."/>
            <person name="Yamada T."/>
            <person name="Dunigan D.D."/>
            <person name="Grigoriev I.V."/>
            <person name="Claverie J.M."/>
            <person name="Van Etten J.L."/>
        </authorList>
    </citation>
    <scope>NUCLEOTIDE SEQUENCE [LARGE SCALE GENOMIC DNA]</scope>
    <source>
        <strain evidence="3 4">NC64A</strain>
    </source>
</reference>
<evidence type="ECO:0000256" key="1">
    <source>
        <dbReference type="SAM" id="MobiDB-lite"/>
    </source>
</evidence>
<feature type="domain" description="DNA polymerase zeta catalytic subunit N-terminal" evidence="2">
    <location>
        <begin position="27"/>
        <end position="80"/>
    </location>
</feature>
<organism evidence="4">
    <name type="scientific">Chlorella variabilis</name>
    <name type="common">Green alga</name>
    <dbReference type="NCBI Taxonomy" id="554065"/>
    <lineage>
        <taxon>Eukaryota</taxon>
        <taxon>Viridiplantae</taxon>
        <taxon>Chlorophyta</taxon>
        <taxon>core chlorophytes</taxon>
        <taxon>Trebouxiophyceae</taxon>
        <taxon>Chlorellales</taxon>
        <taxon>Chlorellaceae</taxon>
        <taxon>Chlorella clade</taxon>
        <taxon>Chlorella</taxon>
    </lineage>
</organism>
<dbReference type="KEGG" id="cvr:CHLNCDRAFT_24095"/>
<dbReference type="eggNOG" id="KOG0968">
    <property type="taxonomic scope" value="Eukaryota"/>
</dbReference>
<dbReference type="PANTHER" id="PTHR45812:SF1">
    <property type="entry name" value="DNA POLYMERASE ZETA CATALYTIC SUBUNIT"/>
    <property type="match status" value="1"/>
</dbReference>
<dbReference type="OrthoDB" id="2414538at2759"/>
<proteinExistence type="predicted"/>
<dbReference type="STRING" id="554065.E1ZH18"/>
<keyword evidence="4" id="KW-1185">Reference proteome</keyword>
<evidence type="ECO:0000313" key="3">
    <source>
        <dbReference type="EMBL" id="EFN55039.1"/>
    </source>
</evidence>
<protein>
    <recommendedName>
        <fullName evidence="2">DNA polymerase zeta catalytic subunit N-terminal domain-containing protein</fullName>
    </recommendedName>
</protein>
<dbReference type="Proteomes" id="UP000008141">
    <property type="component" value="Unassembled WGS sequence"/>
</dbReference>
<dbReference type="AlphaFoldDB" id="E1ZH18"/>
<dbReference type="EMBL" id="GL433846">
    <property type="protein sequence ID" value="EFN55039.1"/>
    <property type="molecule type" value="Genomic_DNA"/>
</dbReference>
<accession>E1ZH18</accession>
<dbReference type="GeneID" id="17354507"/>
<dbReference type="GO" id="GO:0000724">
    <property type="term" value="P:double-strand break repair via homologous recombination"/>
    <property type="evidence" value="ECO:0007669"/>
    <property type="project" value="TreeGrafter"/>
</dbReference>
<evidence type="ECO:0000259" key="2">
    <source>
        <dbReference type="Pfam" id="PF24065"/>
    </source>
</evidence>
<feature type="region of interest" description="Disordered" evidence="1">
    <location>
        <begin position="1"/>
        <end position="22"/>
    </location>
</feature>
<dbReference type="GO" id="GO:0003887">
    <property type="term" value="F:DNA-directed DNA polymerase activity"/>
    <property type="evidence" value="ECO:0007669"/>
    <property type="project" value="TreeGrafter"/>
</dbReference>
<dbReference type="InterPro" id="IPR056447">
    <property type="entry name" value="REV3_N"/>
</dbReference>
<dbReference type="GO" id="GO:0005634">
    <property type="term" value="C:nucleus"/>
    <property type="evidence" value="ECO:0007669"/>
    <property type="project" value="TreeGrafter"/>
</dbReference>
<feature type="compositionally biased region" description="Pro residues" evidence="1">
    <location>
        <begin position="12"/>
        <end position="22"/>
    </location>
</feature>
<dbReference type="InParanoid" id="E1ZH18"/>
<dbReference type="GO" id="GO:0042276">
    <property type="term" value="P:error-prone translesion synthesis"/>
    <property type="evidence" value="ECO:0007669"/>
    <property type="project" value="TreeGrafter"/>
</dbReference>
<dbReference type="PANTHER" id="PTHR45812">
    <property type="entry name" value="DNA POLYMERASE ZETA CATALYTIC SUBUNIT"/>
    <property type="match status" value="1"/>
</dbReference>
<sequence length="192" mass="19770">MTPSASAAAVAPPAPTASPPPPPADEFVMRVVSLEHCMAAPLPGVDTCWSELAGCAVQQVPVVRIYGSTPAGQKCCLHLHKVSGPGPAWEEGSRGYQAGPDCKGSSTKACSRPATAWLCWTQGGRQRWVCTPSSPSLPPAGLPLLLPALPPRPAPGPGWRCGGSPLTTSSSAFLLVRLLLKCCPANTLLAES</sequence>
<dbReference type="RefSeq" id="XP_005847141.1">
    <property type="nucleotide sequence ID" value="XM_005847079.1"/>
</dbReference>
<name>E1ZH18_CHLVA</name>